<dbReference type="SMART" id="SM00154">
    <property type="entry name" value="ZnF_AN1"/>
    <property type="match status" value="1"/>
</dbReference>
<dbReference type="Gene3D" id="4.10.1110.10">
    <property type="entry name" value="AN1-like Zinc finger"/>
    <property type="match status" value="1"/>
</dbReference>
<evidence type="ECO:0000259" key="5">
    <source>
        <dbReference type="PROSITE" id="PS51039"/>
    </source>
</evidence>
<accession>A0A9E7ND60</accession>
<evidence type="ECO:0000256" key="2">
    <source>
        <dbReference type="ARBA" id="ARBA00022771"/>
    </source>
</evidence>
<keyword evidence="4" id="KW-0472">Membrane</keyword>
<gene>
    <name evidence="6" type="ORF">NGM29_08915</name>
</gene>
<keyword evidence="3" id="KW-0862">Zinc</keyword>
<keyword evidence="4" id="KW-0812">Transmembrane</keyword>
<dbReference type="GeneID" id="73290163"/>
<keyword evidence="7" id="KW-1185">Reference proteome</keyword>
<reference evidence="6" key="1">
    <citation type="submission" date="2022-06" db="EMBL/GenBank/DDBJ databases">
        <title>Diverse halophilic archaea isolated from saline environments.</title>
        <authorList>
            <person name="Cui H.-L."/>
        </authorList>
    </citation>
    <scope>NUCLEOTIDE SEQUENCE</scope>
    <source>
        <strain evidence="6">WLHS1</strain>
    </source>
</reference>
<dbReference type="InterPro" id="IPR035896">
    <property type="entry name" value="AN1-like_Znf"/>
</dbReference>
<organism evidence="6 7">
    <name type="scientific">Natronosalvus rutilus</name>
    <dbReference type="NCBI Taxonomy" id="2953753"/>
    <lineage>
        <taxon>Archaea</taxon>
        <taxon>Methanobacteriati</taxon>
        <taxon>Methanobacteriota</taxon>
        <taxon>Stenosarchaea group</taxon>
        <taxon>Halobacteria</taxon>
        <taxon>Halobacteriales</taxon>
        <taxon>Natrialbaceae</taxon>
        <taxon>Natronosalvus</taxon>
    </lineage>
</organism>
<dbReference type="Pfam" id="PF01428">
    <property type="entry name" value="zf-AN1"/>
    <property type="match status" value="1"/>
</dbReference>
<keyword evidence="2" id="KW-0863">Zinc-finger</keyword>
<dbReference type="InterPro" id="IPR000058">
    <property type="entry name" value="Znf_AN1"/>
</dbReference>
<sequence length="86" mass="9579">MSRCHVCHEPLDLPNDCNYCGEYYCSEHRLPENHNCPNLDQVHTLGPEFRETTAQPANEGSAFTPVRIGVGILVLAILATLIVLFL</sequence>
<evidence type="ECO:0000256" key="3">
    <source>
        <dbReference type="ARBA" id="ARBA00022833"/>
    </source>
</evidence>
<keyword evidence="4" id="KW-1133">Transmembrane helix</keyword>
<dbReference type="KEGG" id="sawl:NGM29_08915"/>
<proteinExistence type="predicted"/>
<dbReference type="AlphaFoldDB" id="A0A9E7ND60"/>
<feature type="domain" description="AN1-type" evidence="5">
    <location>
        <begin position="1"/>
        <end position="44"/>
    </location>
</feature>
<name>A0A9E7ND60_9EURY</name>
<keyword evidence="1" id="KW-0479">Metal-binding</keyword>
<dbReference type="RefSeq" id="WP_254160281.1">
    <property type="nucleotide sequence ID" value="NZ_CP100355.1"/>
</dbReference>
<dbReference type="SUPFAM" id="SSF118310">
    <property type="entry name" value="AN1-like Zinc finger"/>
    <property type="match status" value="1"/>
</dbReference>
<evidence type="ECO:0000313" key="7">
    <source>
        <dbReference type="Proteomes" id="UP001056855"/>
    </source>
</evidence>
<dbReference type="Proteomes" id="UP001056855">
    <property type="component" value="Chromosome"/>
</dbReference>
<evidence type="ECO:0000313" key="6">
    <source>
        <dbReference type="EMBL" id="UTF55351.1"/>
    </source>
</evidence>
<evidence type="ECO:0000256" key="4">
    <source>
        <dbReference type="SAM" id="Phobius"/>
    </source>
</evidence>
<evidence type="ECO:0000256" key="1">
    <source>
        <dbReference type="ARBA" id="ARBA00022723"/>
    </source>
</evidence>
<protein>
    <recommendedName>
        <fullName evidence="5">AN1-type domain-containing protein</fullName>
    </recommendedName>
</protein>
<dbReference type="PROSITE" id="PS51039">
    <property type="entry name" value="ZF_AN1"/>
    <property type="match status" value="1"/>
</dbReference>
<feature type="transmembrane region" description="Helical" evidence="4">
    <location>
        <begin position="66"/>
        <end position="85"/>
    </location>
</feature>
<dbReference type="EMBL" id="CP100355">
    <property type="protein sequence ID" value="UTF55351.1"/>
    <property type="molecule type" value="Genomic_DNA"/>
</dbReference>
<dbReference type="GO" id="GO:0008270">
    <property type="term" value="F:zinc ion binding"/>
    <property type="evidence" value="ECO:0007669"/>
    <property type="project" value="UniProtKB-KW"/>
</dbReference>